<dbReference type="PANTHER" id="PTHR15414:SF0">
    <property type="entry name" value="ENDOPLASMIC RETICULUM LECTIN 1"/>
    <property type="match status" value="1"/>
</dbReference>
<dbReference type="EMBL" id="LNRQ01000003">
    <property type="protein sequence ID" value="KZN00591.1"/>
    <property type="molecule type" value="Genomic_DNA"/>
</dbReference>
<dbReference type="GO" id="GO:0030246">
    <property type="term" value="F:carbohydrate binding"/>
    <property type="evidence" value="ECO:0007669"/>
    <property type="project" value="UniProtKB-KW"/>
</dbReference>
<comment type="subcellular location">
    <subcellularLocation>
        <location evidence="1">Endoplasmic reticulum</location>
    </subcellularLocation>
</comment>
<dbReference type="InterPro" id="IPR044865">
    <property type="entry name" value="MRH_dom"/>
</dbReference>
<proteinExistence type="inferred from homology"/>
<feature type="signal peptide" evidence="9">
    <location>
        <begin position="1"/>
        <end position="21"/>
    </location>
</feature>
<dbReference type="AlphaFoldDB" id="A0A162AGI6"/>
<dbReference type="InterPro" id="IPR012913">
    <property type="entry name" value="OS9-like_dom"/>
</dbReference>
<comment type="caution">
    <text evidence="11">The sequence shown here is derived from an EMBL/GenBank/DDBJ whole genome shotgun (WGS) entry which is preliminary data.</text>
</comment>
<evidence type="ECO:0000259" key="10">
    <source>
        <dbReference type="PROSITE" id="PS51914"/>
    </source>
</evidence>
<dbReference type="FunFam" id="2.70.130.10:FF:000021">
    <property type="entry name" value="Protein OS-9 homolog"/>
    <property type="match status" value="1"/>
</dbReference>
<keyword evidence="6" id="KW-0256">Endoplasmic reticulum</keyword>
<evidence type="ECO:0000313" key="11">
    <source>
        <dbReference type="EMBL" id="KZN00591.1"/>
    </source>
</evidence>
<dbReference type="PROSITE" id="PS51914">
    <property type="entry name" value="MRH"/>
    <property type="match status" value="1"/>
</dbReference>
<reference evidence="11" key="1">
    <citation type="journal article" date="2016" name="Nat. Genet.">
        <title>A high-quality carrot genome assembly provides new insights into carotenoid accumulation and asterid genome evolution.</title>
        <authorList>
            <person name="Iorizzo M."/>
            <person name="Ellison S."/>
            <person name="Senalik D."/>
            <person name="Zeng P."/>
            <person name="Satapoomin P."/>
            <person name="Huang J."/>
            <person name="Bowman M."/>
            <person name="Iovene M."/>
            <person name="Sanseverino W."/>
            <person name="Cavagnaro P."/>
            <person name="Yildiz M."/>
            <person name="Macko-Podgorni A."/>
            <person name="Moranska E."/>
            <person name="Grzebelus E."/>
            <person name="Grzebelus D."/>
            <person name="Ashrafi H."/>
            <person name="Zheng Z."/>
            <person name="Cheng S."/>
            <person name="Spooner D."/>
            <person name="Van Deynze A."/>
            <person name="Simon P."/>
        </authorList>
    </citation>
    <scope>NUCLEOTIDE SEQUENCE [LARGE SCALE GENOMIC DNA]</scope>
    <source>
        <tissue evidence="11">Leaf</tissue>
    </source>
</reference>
<sequence>MRLILWRAILLSIHLFNVVVSSDQIFPAHTGGSFSRSSREPNYGIEFHSPDLPFHPDDDQESVIMPGKDGQKFICFLPKVEKSKSEKPISQQNTSSVIVGTEKRLKPKTPDELLEVLKDRCFIRQEGWWSYEFCYQKKLRQIHLEDDKVVQEFVLGVYDDEATAAYNQNLSDISTLKDPRSKDASQRYHAHQYTNGTMCDLTNQPRETEVRYVCSEPRAMISSITELATCKLFQEERPVWHNINCNPLPKDYTESKVEEDSYQPEKITMVTDI</sequence>
<protein>
    <recommendedName>
        <fullName evidence="3">Protein OS-9 homolog</fullName>
    </recommendedName>
</protein>
<feature type="domain" description="MRH" evidence="10">
    <location>
        <begin position="119"/>
        <end position="244"/>
    </location>
</feature>
<evidence type="ECO:0000256" key="9">
    <source>
        <dbReference type="SAM" id="SignalP"/>
    </source>
</evidence>
<evidence type="ECO:0000256" key="1">
    <source>
        <dbReference type="ARBA" id="ARBA00004240"/>
    </source>
</evidence>
<dbReference type="InterPro" id="IPR009011">
    <property type="entry name" value="Man6P_isomerase_rcpt-bd_dom_sf"/>
</dbReference>
<dbReference type="GO" id="GO:0030970">
    <property type="term" value="P:retrograde protein transport, ER to cytosol"/>
    <property type="evidence" value="ECO:0007669"/>
    <property type="project" value="TreeGrafter"/>
</dbReference>
<evidence type="ECO:0000256" key="5">
    <source>
        <dbReference type="ARBA" id="ARBA00022734"/>
    </source>
</evidence>
<dbReference type="InterPro" id="IPR045149">
    <property type="entry name" value="OS-9-like"/>
</dbReference>
<evidence type="ECO:0000256" key="7">
    <source>
        <dbReference type="ARBA" id="ARBA00023157"/>
    </source>
</evidence>
<dbReference type="Gene3D" id="2.70.130.10">
    <property type="entry name" value="Mannose-6-phosphate receptor binding domain"/>
    <property type="match status" value="1"/>
</dbReference>
<keyword evidence="7" id="KW-1015">Disulfide bond</keyword>
<dbReference type="GO" id="GO:0030968">
    <property type="term" value="P:endoplasmic reticulum unfolded protein response"/>
    <property type="evidence" value="ECO:0007669"/>
    <property type="project" value="InterPro"/>
</dbReference>
<evidence type="ECO:0000256" key="6">
    <source>
        <dbReference type="ARBA" id="ARBA00022824"/>
    </source>
</evidence>
<name>A0A162AGI6_DAUCS</name>
<evidence type="ECO:0000256" key="3">
    <source>
        <dbReference type="ARBA" id="ARBA00018727"/>
    </source>
</evidence>
<organism evidence="11">
    <name type="scientific">Daucus carota subsp. sativus</name>
    <name type="common">Carrot</name>
    <dbReference type="NCBI Taxonomy" id="79200"/>
    <lineage>
        <taxon>Eukaryota</taxon>
        <taxon>Viridiplantae</taxon>
        <taxon>Streptophyta</taxon>
        <taxon>Embryophyta</taxon>
        <taxon>Tracheophyta</taxon>
        <taxon>Spermatophyta</taxon>
        <taxon>Magnoliopsida</taxon>
        <taxon>eudicotyledons</taxon>
        <taxon>Gunneridae</taxon>
        <taxon>Pentapetalae</taxon>
        <taxon>asterids</taxon>
        <taxon>campanulids</taxon>
        <taxon>Apiales</taxon>
        <taxon>Apiaceae</taxon>
        <taxon>Apioideae</taxon>
        <taxon>Scandiceae</taxon>
        <taxon>Daucinae</taxon>
        <taxon>Daucus</taxon>
        <taxon>Daucus sect. Daucus</taxon>
    </lineage>
</organism>
<gene>
    <name evidence="11" type="ORF">DCAR_009345</name>
</gene>
<evidence type="ECO:0000256" key="4">
    <source>
        <dbReference type="ARBA" id="ARBA00022729"/>
    </source>
</evidence>
<dbReference type="Gramene" id="KZN00591">
    <property type="protein sequence ID" value="KZN00591"/>
    <property type="gene ID" value="DCAR_009345"/>
</dbReference>
<keyword evidence="8" id="KW-0325">Glycoprotein</keyword>
<feature type="chain" id="PRO_5007831186" description="Protein OS-9 homolog" evidence="9">
    <location>
        <begin position="22"/>
        <end position="273"/>
    </location>
</feature>
<dbReference type="OMA" id="TMCDLTN"/>
<accession>A0A162AGI6</accession>
<comment type="similarity">
    <text evidence="2">Belongs to the OS-9 family.</text>
</comment>
<keyword evidence="5" id="KW-0430">Lectin</keyword>
<keyword evidence="4 9" id="KW-0732">Signal</keyword>
<dbReference type="Pfam" id="PF07915">
    <property type="entry name" value="PRKCSH"/>
    <property type="match status" value="1"/>
</dbReference>
<dbReference type="STRING" id="79200.A0A162AGI6"/>
<evidence type="ECO:0000256" key="8">
    <source>
        <dbReference type="ARBA" id="ARBA00023180"/>
    </source>
</evidence>
<dbReference type="PANTHER" id="PTHR15414">
    <property type="entry name" value="OS-9-RELATED"/>
    <property type="match status" value="1"/>
</dbReference>
<dbReference type="GO" id="GO:0005788">
    <property type="term" value="C:endoplasmic reticulum lumen"/>
    <property type="evidence" value="ECO:0007669"/>
    <property type="project" value="TreeGrafter"/>
</dbReference>
<evidence type="ECO:0000256" key="2">
    <source>
        <dbReference type="ARBA" id="ARBA00009918"/>
    </source>
</evidence>